<dbReference type="HAMAP" id="MF_01805">
    <property type="entry name" value="ScpA"/>
    <property type="match status" value="1"/>
</dbReference>
<comment type="function">
    <text evidence="2">Participates in chromosomal partition during cell division. May act via the formation of a condensin-like complex containing Smc and ScpB that pull DNA away from mid-cell into both cell halves.</text>
</comment>
<dbReference type="InterPro" id="IPR023093">
    <property type="entry name" value="ScpA-like_C"/>
</dbReference>
<dbReference type="GO" id="GO:0006260">
    <property type="term" value="P:DNA replication"/>
    <property type="evidence" value="ECO:0007669"/>
    <property type="project" value="UniProtKB-UniRule"/>
</dbReference>
<dbReference type="EMBL" id="MJUW02000100">
    <property type="protein sequence ID" value="OQD45253.1"/>
    <property type="molecule type" value="Genomic_DNA"/>
</dbReference>
<accession>A0A1V6LYP3</accession>
<dbReference type="GO" id="GO:0007059">
    <property type="term" value="P:chromosome segregation"/>
    <property type="evidence" value="ECO:0007669"/>
    <property type="project" value="UniProtKB-UniRule"/>
</dbReference>
<dbReference type="RefSeq" id="WP_070067602.1">
    <property type="nucleotide sequence ID" value="NZ_MJUW02000100.1"/>
</dbReference>
<comment type="subunit">
    <text evidence="2">Component of a cohesin-like complex composed of ScpA, ScpB and the Smc homodimer, in which ScpA and ScpB bind to the head domain of Smc. The presence of the three proteins is required for the association of the complex with DNA.</text>
</comment>
<dbReference type="Gene3D" id="6.10.250.2410">
    <property type="match status" value="1"/>
</dbReference>
<keyword evidence="4" id="KW-1185">Reference proteome</keyword>
<keyword evidence="2" id="KW-0131">Cell cycle</keyword>
<organism evidence="3 4">
    <name type="scientific">Candidatus Brocadia sapporoensis</name>
    <dbReference type="NCBI Taxonomy" id="392547"/>
    <lineage>
        <taxon>Bacteria</taxon>
        <taxon>Pseudomonadati</taxon>
        <taxon>Planctomycetota</taxon>
        <taxon>Candidatus Brocadiia</taxon>
        <taxon>Candidatus Brocadiales</taxon>
        <taxon>Candidatus Brocadiaceae</taxon>
        <taxon>Candidatus Brocadia</taxon>
    </lineage>
</organism>
<protein>
    <recommendedName>
        <fullName evidence="1 2">Segregation and condensation protein A</fullName>
    </recommendedName>
</protein>
<dbReference type="PANTHER" id="PTHR33969:SF2">
    <property type="entry name" value="SEGREGATION AND CONDENSATION PROTEIN A"/>
    <property type="match status" value="1"/>
</dbReference>
<comment type="similarity">
    <text evidence="2">Belongs to the ScpA family.</text>
</comment>
<proteinExistence type="inferred from homology"/>
<sequence>MTNEYKVDLDVYNGPLDLLLYLIKKEEVNICDIPIARITDQYLQHVEALQSLDMSIVGDFLVMAATLMYVKSYMLLPRTELKEDDDEVEDPRSSLVKQLLEYKRYKERTFILADRAAEWEKKCSRIPREPIIEMPEEKGEQLPLEGIRVWDLLQRFSQLMKQLSLDVSTKVTYDDTPIKKYMNDVIEKVRLYSSISFTELFEGMRERKRIVGFFLALLELVRLNRVKIEQPVNYADIYISISPEQLIEQNNWEVSA</sequence>
<keyword evidence="2" id="KW-0132">Cell division</keyword>
<dbReference type="InterPro" id="IPR003768">
    <property type="entry name" value="ScpA"/>
</dbReference>
<reference evidence="3 4" key="1">
    <citation type="journal article" date="2016" name="Genome Announc.">
        <title>Draft Genome Sequence of the Anaerobic Ammonium-Oxidizing Bacterium 'Candidatus Brocadia sp. 40'.</title>
        <authorList>
            <person name="Ali M."/>
            <person name="Haroon M.F."/>
            <person name="Narita Y."/>
            <person name="Zhang L."/>
            <person name="Rangel Shaw D."/>
            <person name="Okabe S."/>
            <person name="Saikaly P.E."/>
        </authorList>
    </citation>
    <scope>NUCLEOTIDE SEQUENCE [LARGE SCALE GENOMIC DNA]</scope>
    <source>
        <strain evidence="3 4">40</strain>
    </source>
</reference>
<keyword evidence="2" id="KW-0159">Chromosome partition</keyword>
<evidence type="ECO:0000313" key="3">
    <source>
        <dbReference type="EMBL" id="OQD45253.1"/>
    </source>
</evidence>
<evidence type="ECO:0000256" key="2">
    <source>
        <dbReference type="HAMAP-Rule" id="MF_01805"/>
    </source>
</evidence>
<comment type="caution">
    <text evidence="3">The sequence shown here is derived from an EMBL/GenBank/DDBJ whole genome shotgun (WGS) entry which is preliminary data.</text>
</comment>
<evidence type="ECO:0000256" key="1">
    <source>
        <dbReference type="ARBA" id="ARBA00044777"/>
    </source>
</evidence>
<evidence type="ECO:0000313" key="4">
    <source>
        <dbReference type="Proteomes" id="UP000242219"/>
    </source>
</evidence>
<keyword evidence="2" id="KW-0963">Cytoplasm</keyword>
<dbReference type="Gene3D" id="1.10.10.580">
    <property type="entry name" value="Structural maintenance of chromosome 1. Chain E"/>
    <property type="match status" value="1"/>
</dbReference>
<dbReference type="GO" id="GO:0005737">
    <property type="term" value="C:cytoplasm"/>
    <property type="evidence" value="ECO:0007669"/>
    <property type="project" value="UniProtKB-SubCell"/>
</dbReference>
<name>A0A1V6LYP3_9BACT</name>
<dbReference type="GO" id="GO:0051301">
    <property type="term" value="P:cell division"/>
    <property type="evidence" value="ECO:0007669"/>
    <property type="project" value="UniProtKB-KW"/>
</dbReference>
<gene>
    <name evidence="2" type="primary">scpA</name>
    <name evidence="3" type="ORF">BIY37_09470</name>
</gene>
<dbReference type="PANTHER" id="PTHR33969">
    <property type="entry name" value="SEGREGATION AND CONDENSATION PROTEIN A"/>
    <property type="match status" value="1"/>
</dbReference>
<dbReference type="Proteomes" id="UP000242219">
    <property type="component" value="Unassembled WGS sequence"/>
</dbReference>
<dbReference type="AlphaFoldDB" id="A0A1V6LYP3"/>
<dbReference type="Pfam" id="PF02616">
    <property type="entry name" value="SMC_ScpA"/>
    <property type="match status" value="1"/>
</dbReference>
<comment type="subcellular location">
    <subcellularLocation>
        <location evidence="2">Cytoplasm</location>
    </subcellularLocation>
    <text evidence="2">Associated with two foci at the outer edges of the nucleoid region in young cells, and at four foci within both cell halves in older cells.</text>
</comment>